<feature type="compositionally biased region" description="Basic residues" evidence="1">
    <location>
        <begin position="200"/>
        <end position="221"/>
    </location>
</feature>
<dbReference type="Proteomes" id="UP001280121">
    <property type="component" value="Unassembled WGS sequence"/>
</dbReference>
<accession>A0AAD9XFG6</accession>
<dbReference type="PANTHER" id="PTHR48435:SF1">
    <property type="entry name" value="POLYPROTEIN"/>
    <property type="match status" value="1"/>
</dbReference>
<evidence type="ECO:0008006" key="5">
    <source>
        <dbReference type="Google" id="ProtNLM"/>
    </source>
</evidence>
<dbReference type="EMBL" id="JANJYI010000002">
    <property type="protein sequence ID" value="KAK2658236.1"/>
    <property type="molecule type" value="Genomic_DNA"/>
</dbReference>
<feature type="region of interest" description="Disordered" evidence="1">
    <location>
        <begin position="441"/>
        <end position="466"/>
    </location>
</feature>
<feature type="compositionally biased region" description="Low complexity" evidence="1">
    <location>
        <begin position="291"/>
        <end position="302"/>
    </location>
</feature>
<dbReference type="AlphaFoldDB" id="A0AAD9XFG6"/>
<comment type="caution">
    <text evidence="3">The sequence shown here is derived from an EMBL/GenBank/DDBJ whole genome shotgun (WGS) entry which is preliminary data.</text>
</comment>
<evidence type="ECO:0000256" key="2">
    <source>
        <dbReference type="SAM" id="SignalP"/>
    </source>
</evidence>
<name>A0AAD9XFG6_9ROSI</name>
<feature type="chain" id="PRO_5041906642" description="Retrotransposon gag domain-containing protein" evidence="2">
    <location>
        <begin position="21"/>
        <end position="840"/>
    </location>
</feature>
<sequence>MMRWRKVLSFLSLLRRYLKSKVGGKMCRRHVSGGSVPSQAEQVLNWHTRNATVQNRVLHSIDQKIDKVSHHVSQQDNQLQHLDSTLRNMYTDLQSRVSRLDVDLHQYISQGYFSPDFDNKEREIRRLKDQLDQITRDHFVSTPYLPSPHPYSPSLIFPTQSPPPPLRHPDHSQFFRSTGDLFRKYPPLSTEKPSTSKDRKTSHKKKTHSSHKHSPPNHQKHAFYTSSRQPYSSNTSSTETETTEPSSTSSWETYHSDQTPDSSNYSDPDDPTRIYLATRADPQPSTQTMDTSSESSAETTEAPPVADEPPDQRDRAQTHTPLPKPTNGPWFNFDEVAPRQWRKRMSEMSAWLDLQIAKGGDNTESILREFVSRFTGSLRDWYQALGEYRQLQLVRCGSVSIATGIIFREFLGDVSQFYKQTRQEFFEMTLTSFMVLDSDDSSSSEQSSLPDHDYPSEAYQATNKENSGPQIKIQILPTKYSKPIPVIAYFDTGAHSSMMNPSVLPAEAWKQENNQFLAADGQIFNTHLVSKHKIGLQFFPSFTLWTHVIGTPLPDKDILIGWDIYSQSKSIRILPQAPQTPQIPPTFLPEFIDTLSPGQTHTIQQIQAFANLYLPQYLSQINSQGCHHQITNLKKPFLDPFISPPFYYYSDQMLWFLWCLSVLHRHAMVFPLQALYGFVQSPTSVNLRTFLQWFKPLHAWQTELTKLMGQYHLWKMDPNQASKVCCIWIFSRPYSYNPHTQLLWTSNICYEWDTSYDYERLYRTNIQIPLLNFLCDVNNDYKNVIFILHNVPRDPTRSLHPLPDSFLQDSQDQADKWPCSICGALNSDDEYHSTCNLSSP</sequence>
<dbReference type="InterPro" id="IPR053098">
    <property type="entry name" value="Petuviruses_polyprotein"/>
</dbReference>
<feature type="region of interest" description="Disordered" evidence="1">
    <location>
        <begin position="140"/>
        <end position="333"/>
    </location>
</feature>
<evidence type="ECO:0000313" key="4">
    <source>
        <dbReference type="Proteomes" id="UP001280121"/>
    </source>
</evidence>
<reference evidence="3" key="1">
    <citation type="journal article" date="2023" name="Plant J.">
        <title>Genome sequences and population genomics provide insights into the demographic history, inbreeding, and mutation load of two 'living fossil' tree species of Dipteronia.</title>
        <authorList>
            <person name="Feng Y."/>
            <person name="Comes H.P."/>
            <person name="Chen J."/>
            <person name="Zhu S."/>
            <person name="Lu R."/>
            <person name="Zhang X."/>
            <person name="Li P."/>
            <person name="Qiu J."/>
            <person name="Olsen K.M."/>
            <person name="Qiu Y."/>
        </authorList>
    </citation>
    <scope>NUCLEOTIDE SEQUENCE</scope>
    <source>
        <strain evidence="3">KIB01</strain>
    </source>
</reference>
<organism evidence="3 4">
    <name type="scientific">Dipteronia dyeriana</name>
    <dbReference type="NCBI Taxonomy" id="168575"/>
    <lineage>
        <taxon>Eukaryota</taxon>
        <taxon>Viridiplantae</taxon>
        <taxon>Streptophyta</taxon>
        <taxon>Embryophyta</taxon>
        <taxon>Tracheophyta</taxon>
        <taxon>Spermatophyta</taxon>
        <taxon>Magnoliopsida</taxon>
        <taxon>eudicotyledons</taxon>
        <taxon>Gunneridae</taxon>
        <taxon>Pentapetalae</taxon>
        <taxon>rosids</taxon>
        <taxon>malvids</taxon>
        <taxon>Sapindales</taxon>
        <taxon>Sapindaceae</taxon>
        <taxon>Hippocastanoideae</taxon>
        <taxon>Acereae</taxon>
        <taxon>Dipteronia</taxon>
    </lineage>
</organism>
<feature type="signal peptide" evidence="2">
    <location>
        <begin position="1"/>
        <end position="20"/>
    </location>
</feature>
<proteinExistence type="predicted"/>
<feature type="compositionally biased region" description="Low complexity" evidence="1">
    <location>
        <begin position="232"/>
        <end position="253"/>
    </location>
</feature>
<dbReference type="PANTHER" id="PTHR48435">
    <property type="entry name" value="POLYPROTEIN"/>
    <property type="match status" value="1"/>
</dbReference>
<evidence type="ECO:0000313" key="3">
    <source>
        <dbReference type="EMBL" id="KAK2658236.1"/>
    </source>
</evidence>
<evidence type="ECO:0000256" key="1">
    <source>
        <dbReference type="SAM" id="MobiDB-lite"/>
    </source>
</evidence>
<protein>
    <recommendedName>
        <fullName evidence="5">Retrotransposon gag domain-containing protein</fullName>
    </recommendedName>
</protein>
<keyword evidence="2" id="KW-0732">Signal</keyword>
<keyword evidence="4" id="KW-1185">Reference proteome</keyword>
<gene>
    <name evidence="3" type="ORF">Ddye_004769</name>
</gene>